<name>A0A0Y0NKM5_9MICO</name>
<proteinExistence type="predicted"/>
<dbReference type="InterPro" id="IPR002347">
    <property type="entry name" value="SDR_fam"/>
</dbReference>
<dbReference type="InterPro" id="IPR036291">
    <property type="entry name" value="NAD(P)-bd_dom_sf"/>
</dbReference>
<dbReference type="OrthoDB" id="3676637at2"/>
<dbReference type="AlphaFoldDB" id="A0A0Y0NKM5"/>
<reference evidence="1 2" key="1">
    <citation type="journal article" date="2016" name="J. Biotechnol.">
        <title>First complete genome sequence of a species in the genus Microterricola, an extremophilic cold active enzyme producing bacterial strain ERGS5:02 isolated from Sikkim Himalaya.</title>
        <authorList>
            <person name="Himanshu"/>
            <person name="Swarnkar M.K."/>
            <person name="Singh D."/>
            <person name="Kumar R."/>
        </authorList>
    </citation>
    <scope>NUCLEOTIDE SEQUENCE [LARGE SCALE GENOMIC DNA]</scope>
    <source>
        <strain evidence="1 2">ERGS5:02</strain>
    </source>
</reference>
<keyword evidence="2" id="KW-1185">Reference proteome</keyword>
<dbReference type="PANTHER" id="PTHR43975">
    <property type="entry name" value="ZGC:101858"/>
    <property type="match status" value="1"/>
</dbReference>
<dbReference type="PRINTS" id="PR00081">
    <property type="entry name" value="GDHRDH"/>
</dbReference>
<dbReference type="SUPFAM" id="SSF51735">
    <property type="entry name" value="NAD(P)-binding Rossmann-fold domains"/>
    <property type="match status" value="1"/>
</dbReference>
<protein>
    <submittedName>
        <fullName evidence="1">Short-chain dehydrogenase</fullName>
    </submittedName>
</protein>
<dbReference type="KEGG" id="mvd:AWU67_06580"/>
<gene>
    <name evidence="1" type="ORF">AWU67_06580</name>
</gene>
<dbReference type="Gene3D" id="3.40.50.720">
    <property type="entry name" value="NAD(P)-binding Rossmann-like Domain"/>
    <property type="match status" value="1"/>
</dbReference>
<dbReference type="Pfam" id="PF13561">
    <property type="entry name" value="adh_short_C2"/>
    <property type="match status" value="1"/>
</dbReference>
<sequence>MTRTYVVTGSASGIGAATAELLRERGHTVIGVDMRDAEVTADLSTSEGRQSAATAAIEAADGQIDAVVAAAGISAPIPLTVAVNYFGVTEFLEALAPTLAKSDSPRAVVVSSMATLQPNSPELVDALLAGDEAKALELGAALAEQGPREGYLNYPSSKRALSRWVRRDSITPMWAGAHIPLNAVAPGTVLTAMTKKLLATPESVAMVDENVPMPLNYHSEPVVIARLIAWLASEENTHVTGQTIYVDGGADASLRGDDIWS</sequence>
<dbReference type="Proteomes" id="UP000058305">
    <property type="component" value="Chromosome"/>
</dbReference>
<dbReference type="EMBL" id="CP014145">
    <property type="protein sequence ID" value="AMB60385.1"/>
    <property type="molecule type" value="Genomic_DNA"/>
</dbReference>
<accession>A0A0Y0NKM5</accession>
<reference evidence="2" key="2">
    <citation type="submission" date="2016-01" db="EMBL/GenBank/DDBJ databases">
        <title>First complete genome sequence of a species in the genus Microterricola, an extremophilic cold active enzyme producing strain ERGS5:02 isolated from Sikkim Himalaya.</title>
        <authorList>
            <person name="Kumar R."/>
            <person name="Singh D."/>
            <person name="Swarnkar M.K."/>
        </authorList>
    </citation>
    <scope>NUCLEOTIDE SEQUENCE [LARGE SCALE GENOMIC DNA]</scope>
    <source>
        <strain evidence="2">ERGS5:02</strain>
    </source>
</reference>
<evidence type="ECO:0000313" key="1">
    <source>
        <dbReference type="EMBL" id="AMB60385.1"/>
    </source>
</evidence>
<organism evidence="1 2">
    <name type="scientific">Microterricola viridarii</name>
    <dbReference type="NCBI Taxonomy" id="412690"/>
    <lineage>
        <taxon>Bacteria</taxon>
        <taxon>Bacillati</taxon>
        <taxon>Actinomycetota</taxon>
        <taxon>Actinomycetes</taxon>
        <taxon>Micrococcales</taxon>
        <taxon>Microbacteriaceae</taxon>
        <taxon>Microterricola</taxon>
    </lineage>
</organism>
<dbReference type="RefSeq" id="WP_067232257.1">
    <property type="nucleotide sequence ID" value="NZ_CP014145.1"/>
</dbReference>
<dbReference type="PANTHER" id="PTHR43975:SF2">
    <property type="entry name" value="EG:BACR7A4.14 PROTEIN-RELATED"/>
    <property type="match status" value="1"/>
</dbReference>
<evidence type="ECO:0000313" key="2">
    <source>
        <dbReference type="Proteomes" id="UP000058305"/>
    </source>
</evidence>